<dbReference type="EMBL" id="WJXA01000010">
    <property type="protein sequence ID" value="KAF7129959.1"/>
    <property type="molecule type" value="Genomic_DNA"/>
</dbReference>
<evidence type="ECO:0000313" key="3">
    <source>
        <dbReference type="Proteomes" id="UP000626092"/>
    </source>
</evidence>
<accession>A0A834GE66</accession>
<organism evidence="2 3">
    <name type="scientific">Rhododendron simsii</name>
    <name type="common">Sims's rhododendron</name>
    <dbReference type="NCBI Taxonomy" id="118357"/>
    <lineage>
        <taxon>Eukaryota</taxon>
        <taxon>Viridiplantae</taxon>
        <taxon>Streptophyta</taxon>
        <taxon>Embryophyta</taxon>
        <taxon>Tracheophyta</taxon>
        <taxon>Spermatophyta</taxon>
        <taxon>Magnoliopsida</taxon>
        <taxon>eudicotyledons</taxon>
        <taxon>Gunneridae</taxon>
        <taxon>Pentapetalae</taxon>
        <taxon>asterids</taxon>
        <taxon>Ericales</taxon>
        <taxon>Ericaceae</taxon>
        <taxon>Ericoideae</taxon>
        <taxon>Rhodoreae</taxon>
        <taxon>Rhododendron</taxon>
    </lineage>
</organism>
<reference evidence="2" key="1">
    <citation type="submission" date="2019-11" db="EMBL/GenBank/DDBJ databases">
        <authorList>
            <person name="Liu Y."/>
            <person name="Hou J."/>
            <person name="Li T.-Q."/>
            <person name="Guan C.-H."/>
            <person name="Wu X."/>
            <person name="Wu H.-Z."/>
            <person name="Ling F."/>
            <person name="Zhang R."/>
            <person name="Shi X.-G."/>
            <person name="Ren J.-P."/>
            <person name="Chen E.-F."/>
            <person name="Sun J.-M."/>
        </authorList>
    </citation>
    <scope>NUCLEOTIDE SEQUENCE</scope>
    <source>
        <strain evidence="2">Adult_tree_wgs_1</strain>
        <tissue evidence="2">Leaves</tissue>
    </source>
</reference>
<keyword evidence="3" id="KW-1185">Reference proteome</keyword>
<feature type="transmembrane region" description="Helical" evidence="1">
    <location>
        <begin position="68"/>
        <end position="85"/>
    </location>
</feature>
<keyword evidence="1" id="KW-0472">Membrane</keyword>
<sequence length="201" mass="21762">MEKSPLEFLTLAGTDGGSSQSAESPLSFTGGMGLKHLFILEAIRNRGVRESEEGRGLEIERKMVNQNMIASAIGVVGAIITLSAYSQTLISPTQCVTAGFLVLVFGLVVREGPTITQGRRWYWITGTTEVDLLDCKSLAIPSIEERLIEIERGRLLLCTISQTSGDESFMFQIQLFRLSYSSSPAKNSSAVAASTKTPDHG</sequence>
<proteinExistence type="predicted"/>
<comment type="caution">
    <text evidence="2">The sequence shown here is derived from an EMBL/GenBank/DDBJ whole genome shotgun (WGS) entry which is preliminary data.</text>
</comment>
<name>A0A834GE66_RHOSS</name>
<evidence type="ECO:0000256" key="1">
    <source>
        <dbReference type="SAM" id="Phobius"/>
    </source>
</evidence>
<keyword evidence="1" id="KW-1133">Transmembrane helix</keyword>
<gene>
    <name evidence="2" type="ORF">RHSIM_Rhsim10G0036400</name>
</gene>
<dbReference type="AlphaFoldDB" id="A0A834GE66"/>
<feature type="transmembrane region" description="Helical" evidence="1">
    <location>
        <begin position="91"/>
        <end position="109"/>
    </location>
</feature>
<protein>
    <submittedName>
        <fullName evidence="2">Uncharacterized protein</fullName>
    </submittedName>
</protein>
<dbReference type="Proteomes" id="UP000626092">
    <property type="component" value="Unassembled WGS sequence"/>
</dbReference>
<dbReference type="OrthoDB" id="1934390at2759"/>
<keyword evidence="1" id="KW-0812">Transmembrane</keyword>
<evidence type="ECO:0000313" key="2">
    <source>
        <dbReference type="EMBL" id="KAF7129959.1"/>
    </source>
</evidence>